<name>A0A8T2CJ00_ARASU</name>
<dbReference type="EMBL" id="JAEFBJ010000006">
    <property type="protein sequence ID" value="KAG7598140.1"/>
    <property type="molecule type" value="Genomic_DNA"/>
</dbReference>
<reference evidence="2 3" key="1">
    <citation type="submission" date="2020-12" db="EMBL/GenBank/DDBJ databases">
        <title>Concerted genomic and epigenomic changes stabilize Arabidopsis allopolyploids.</title>
        <authorList>
            <person name="Chen Z."/>
        </authorList>
    </citation>
    <scope>NUCLEOTIDE SEQUENCE [LARGE SCALE GENOMIC DNA]</scope>
    <source>
        <strain evidence="2">As9502</strain>
        <tissue evidence="2">Leaf</tissue>
    </source>
</reference>
<dbReference type="AlphaFoldDB" id="A0A8T2CJ00"/>
<feature type="compositionally biased region" description="Polar residues" evidence="1">
    <location>
        <begin position="97"/>
        <end position="108"/>
    </location>
</feature>
<organism evidence="2 3">
    <name type="scientific">Arabidopsis suecica</name>
    <name type="common">Swedish thale-cress</name>
    <name type="synonym">Cardaminopsis suecica</name>
    <dbReference type="NCBI Taxonomy" id="45249"/>
    <lineage>
        <taxon>Eukaryota</taxon>
        <taxon>Viridiplantae</taxon>
        <taxon>Streptophyta</taxon>
        <taxon>Embryophyta</taxon>
        <taxon>Tracheophyta</taxon>
        <taxon>Spermatophyta</taxon>
        <taxon>Magnoliopsida</taxon>
        <taxon>eudicotyledons</taxon>
        <taxon>Gunneridae</taxon>
        <taxon>Pentapetalae</taxon>
        <taxon>rosids</taxon>
        <taxon>malvids</taxon>
        <taxon>Brassicales</taxon>
        <taxon>Brassicaceae</taxon>
        <taxon>Camelineae</taxon>
        <taxon>Arabidopsis</taxon>
    </lineage>
</organism>
<accession>A0A8T2CJ00</accession>
<dbReference type="Proteomes" id="UP000694251">
    <property type="component" value="Chromosome 6"/>
</dbReference>
<evidence type="ECO:0000256" key="1">
    <source>
        <dbReference type="SAM" id="MobiDB-lite"/>
    </source>
</evidence>
<protein>
    <submittedName>
        <fullName evidence="2">Uncharacterized protein</fullName>
    </submittedName>
</protein>
<evidence type="ECO:0000313" key="2">
    <source>
        <dbReference type="EMBL" id="KAG7598140.1"/>
    </source>
</evidence>
<keyword evidence="3" id="KW-1185">Reference proteome</keyword>
<gene>
    <name evidence="2" type="ORF">ISN44_As06g024330</name>
</gene>
<feature type="compositionally biased region" description="Polar residues" evidence="1">
    <location>
        <begin position="234"/>
        <end position="255"/>
    </location>
</feature>
<comment type="caution">
    <text evidence="2">The sequence shown here is derived from an EMBL/GenBank/DDBJ whole genome shotgun (WGS) entry which is preliminary data.</text>
</comment>
<feature type="compositionally biased region" description="Polar residues" evidence="1">
    <location>
        <begin position="191"/>
        <end position="201"/>
    </location>
</feature>
<sequence>MEHRKLGGAKETMAMWRNLEENWRQGSNATPGSTLRHNGQKNTEIELSQTHPDQATSQGEKPFFPVLSYLGILHKSVSEETMTMRRNLIGNGEEASGSKTRAVRSTSEPAGGKTANKPDKYKVVRSQFSGCSLYNRCKRANFSLDLSPLPSHFKKITHGTVFAAQMEHRKLGVEKVLSYERIVGSKVAAPRSTSHFGQNNPKNEHQGSTKTAPPRSTSQPSGQQNPQNKHRGTNIATPGSTSPHNGQKNTQPSHS</sequence>
<feature type="region of interest" description="Disordered" evidence="1">
    <location>
        <begin position="89"/>
        <end position="117"/>
    </location>
</feature>
<evidence type="ECO:0000313" key="3">
    <source>
        <dbReference type="Proteomes" id="UP000694251"/>
    </source>
</evidence>
<proteinExistence type="predicted"/>
<feature type="compositionally biased region" description="Polar residues" evidence="1">
    <location>
        <begin position="208"/>
        <end position="227"/>
    </location>
</feature>
<feature type="region of interest" description="Disordered" evidence="1">
    <location>
        <begin position="189"/>
        <end position="255"/>
    </location>
</feature>
<dbReference type="OrthoDB" id="1113554at2759"/>